<proteinExistence type="predicted"/>
<sequence length="145" mass="16293">MDLSCEMTEGGTKRKYDKGERRFKHVGKDAYPVIEFDNGDPKKWIGKCPCNLAEAERDRLLNEAVAAPNGDRELTAPKRLYAVHAGAIYEAQTSDGGATYHGYPYRGKLSNPILTKLERLADQNGCADAFRAWVKKHITRHGERK</sequence>
<evidence type="ECO:0000313" key="2">
    <source>
        <dbReference type="Proteomes" id="UP000230709"/>
    </source>
</evidence>
<dbReference type="KEGG" id="mtw:CQW49_07100"/>
<dbReference type="STRING" id="595536.GCA_000178815_03738"/>
<reference evidence="2" key="1">
    <citation type="submission" date="2017-10" db="EMBL/GenBank/DDBJ databases">
        <title>Completed PacBio SMRT sequence of Methylosinus trichosporium OB3b reveals presence of a third large plasmid.</title>
        <authorList>
            <person name="Charles T.C."/>
            <person name="Lynch M.D.J."/>
            <person name="Heil J.R."/>
            <person name="Cheng J."/>
        </authorList>
    </citation>
    <scope>NUCLEOTIDE SEQUENCE [LARGE SCALE GENOMIC DNA]</scope>
    <source>
        <strain evidence="2">OB3b</strain>
    </source>
</reference>
<gene>
    <name evidence="1" type="ORF">CQW49_07100</name>
</gene>
<accession>A0A2D2CY66</accession>
<evidence type="ECO:0000313" key="1">
    <source>
        <dbReference type="EMBL" id="ATQ67681.1"/>
    </source>
</evidence>
<dbReference type="Proteomes" id="UP000230709">
    <property type="component" value="Chromosome"/>
</dbReference>
<dbReference type="AlphaFoldDB" id="A0A2D2CY66"/>
<organism evidence="1 2">
    <name type="scientific">Methylosinus trichosporium (strain ATCC 35070 / NCIMB 11131 / UNIQEM 75 / OB3b)</name>
    <dbReference type="NCBI Taxonomy" id="595536"/>
    <lineage>
        <taxon>Bacteria</taxon>
        <taxon>Pseudomonadati</taxon>
        <taxon>Pseudomonadota</taxon>
        <taxon>Alphaproteobacteria</taxon>
        <taxon>Hyphomicrobiales</taxon>
        <taxon>Methylocystaceae</taxon>
        <taxon>Methylosinus</taxon>
    </lineage>
</organism>
<name>A0A2D2CY66_METT3</name>
<keyword evidence="2" id="KW-1185">Reference proteome</keyword>
<protein>
    <submittedName>
        <fullName evidence="1">Uncharacterized protein</fullName>
    </submittedName>
</protein>
<dbReference type="EMBL" id="CP023737">
    <property type="protein sequence ID" value="ATQ67681.1"/>
    <property type="molecule type" value="Genomic_DNA"/>
</dbReference>